<gene>
    <name evidence="3" type="primary">LOC106809390</name>
</gene>
<dbReference type="PANTHER" id="PTHR12296:SF30">
    <property type="entry name" value="DENN DOMAIN-CONTAINING PROTEIN CRAG"/>
    <property type="match status" value="1"/>
</dbReference>
<name>A0ABM1E6X0_PRICU</name>
<evidence type="ECO:0000313" key="2">
    <source>
        <dbReference type="Proteomes" id="UP000695022"/>
    </source>
</evidence>
<feature type="compositionally biased region" description="Basic and acidic residues" evidence="1">
    <location>
        <begin position="13"/>
        <end position="27"/>
    </location>
</feature>
<dbReference type="RefSeq" id="XP_014667941.1">
    <property type="nucleotide sequence ID" value="XM_014812455.1"/>
</dbReference>
<dbReference type="GeneID" id="106809390"/>
<organism evidence="2 3">
    <name type="scientific">Priapulus caudatus</name>
    <name type="common">Priapulid worm</name>
    <dbReference type="NCBI Taxonomy" id="37621"/>
    <lineage>
        <taxon>Eukaryota</taxon>
        <taxon>Metazoa</taxon>
        <taxon>Ecdysozoa</taxon>
        <taxon>Scalidophora</taxon>
        <taxon>Priapulida</taxon>
        <taxon>Priapulimorpha</taxon>
        <taxon>Priapulimorphida</taxon>
        <taxon>Priapulidae</taxon>
        <taxon>Priapulus</taxon>
    </lineage>
</organism>
<accession>A0ABM1E6X0</accession>
<dbReference type="InterPro" id="IPR051696">
    <property type="entry name" value="DENN_Domain_GEFs"/>
</dbReference>
<sequence length="268" mass="30882">MLKEASLPRQRTRREAGSRHRRLEEPGGGKLEPIIVPYLSPLVLRKELENVLNQEGDQCMTRADVAHDHPIIYCELVWYMKRLDAPSHLPGLMLRAKLINKGRDIPKAWATANSKHVVVRTMWDSPSLQEDLGKPMYLMWSHNLDVSPLVKALVTEQGILSRSLMQMIVNYIQQDNLQAPIKILLSQHMKRPSARHRSIYRDILYLAFTACGRDRIDHVAFDREYRLAFRSLGSKHLAKLQNDDLPPSNAIIWCRRMLTELELAPPTT</sequence>
<reference evidence="3" key="1">
    <citation type="submission" date="2025-08" db="UniProtKB">
        <authorList>
            <consortium name="RefSeq"/>
        </authorList>
    </citation>
    <scope>IDENTIFICATION</scope>
</reference>
<keyword evidence="2" id="KW-1185">Reference proteome</keyword>
<protein>
    <submittedName>
        <fullName evidence="3">LOW QUALITY PROTEIN: DENN domain-containing protein 4C-like</fullName>
    </submittedName>
</protein>
<dbReference type="PANTHER" id="PTHR12296">
    <property type="entry name" value="DENN DOMAIN-CONTAINING PROTEIN 4"/>
    <property type="match status" value="1"/>
</dbReference>
<evidence type="ECO:0000313" key="3">
    <source>
        <dbReference type="RefSeq" id="XP_014667941.1"/>
    </source>
</evidence>
<dbReference type="Proteomes" id="UP000695022">
    <property type="component" value="Unplaced"/>
</dbReference>
<proteinExistence type="predicted"/>
<feature type="region of interest" description="Disordered" evidence="1">
    <location>
        <begin position="1"/>
        <end position="28"/>
    </location>
</feature>
<evidence type="ECO:0000256" key="1">
    <source>
        <dbReference type="SAM" id="MobiDB-lite"/>
    </source>
</evidence>